<evidence type="ECO:0000313" key="13">
    <source>
        <dbReference type="Proteomes" id="UP000007267"/>
    </source>
</evidence>
<dbReference type="SMART" id="SM00409">
    <property type="entry name" value="IG"/>
    <property type="match status" value="1"/>
</dbReference>
<dbReference type="eggNOG" id="ENOG502QSRZ">
    <property type="taxonomic scope" value="Eukaryota"/>
</dbReference>
<dbReference type="PANTHER" id="PTHR24100:SF149">
    <property type="entry name" value="BG-LIKE ANTIGEN 1-RELATED"/>
    <property type="match status" value="1"/>
</dbReference>
<dbReference type="HOGENOM" id="CLU_013137_22_2_1"/>
<dbReference type="CDD" id="cd05713">
    <property type="entry name" value="IgV_MOG_like"/>
    <property type="match status" value="1"/>
</dbReference>
<dbReference type="PROSITE" id="PS50835">
    <property type="entry name" value="IG_LIKE"/>
    <property type="match status" value="2"/>
</dbReference>
<dbReference type="EMBL" id="AGCU01089544">
    <property type="status" value="NOT_ANNOTATED_CDS"/>
    <property type="molecule type" value="Genomic_DNA"/>
</dbReference>
<protein>
    <recommendedName>
        <fullName evidence="14">Butyrophilin subfamily 1 member A1</fullName>
    </recommendedName>
</protein>
<keyword evidence="13" id="KW-1185">Reference proteome</keyword>
<dbReference type="PROSITE" id="PS50188">
    <property type="entry name" value="B302_SPRY"/>
    <property type="match status" value="1"/>
</dbReference>
<dbReference type="InterPro" id="IPR003879">
    <property type="entry name" value="Butyrophylin_SPRY"/>
</dbReference>
<evidence type="ECO:0000259" key="10">
    <source>
        <dbReference type="PROSITE" id="PS50188"/>
    </source>
</evidence>
<dbReference type="InterPro" id="IPR007110">
    <property type="entry name" value="Ig-like_dom"/>
</dbReference>
<evidence type="ECO:0000256" key="2">
    <source>
        <dbReference type="ARBA" id="ARBA00007591"/>
    </source>
</evidence>
<evidence type="ECO:0000256" key="9">
    <source>
        <dbReference type="SAM" id="Phobius"/>
    </source>
</evidence>
<reference evidence="12" key="4">
    <citation type="submission" date="2025-09" db="UniProtKB">
        <authorList>
            <consortium name="Ensembl"/>
        </authorList>
    </citation>
    <scope>IDENTIFICATION</scope>
</reference>
<dbReference type="Pfam" id="PF00622">
    <property type="entry name" value="SPRY"/>
    <property type="match status" value="1"/>
</dbReference>
<accession>K7G421</accession>
<dbReference type="GeneTree" id="ENSGT00940000153527"/>
<evidence type="ECO:0000259" key="11">
    <source>
        <dbReference type="PROSITE" id="PS50835"/>
    </source>
</evidence>
<reference evidence="13" key="2">
    <citation type="journal article" date="2013" name="Nat. Genet.">
        <title>The draft genomes of soft-shell turtle and green sea turtle yield insights into the development and evolution of the turtle-specific body plan.</title>
        <authorList>
            <person name="Wang Z."/>
            <person name="Pascual-Anaya J."/>
            <person name="Zadissa A."/>
            <person name="Li W."/>
            <person name="Niimura Y."/>
            <person name="Huang Z."/>
            <person name="Li C."/>
            <person name="White S."/>
            <person name="Xiong Z."/>
            <person name="Fang D."/>
            <person name="Wang B."/>
            <person name="Ming Y."/>
            <person name="Chen Y."/>
            <person name="Zheng Y."/>
            <person name="Kuraku S."/>
            <person name="Pignatelli M."/>
            <person name="Herrero J."/>
            <person name="Beal K."/>
            <person name="Nozawa M."/>
            <person name="Li Q."/>
            <person name="Wang J."/>
            <person name="Zhang H."/>
            <person name="Yu L."/>
            <person name="Shigenobu S."/>
            <person name="Wang J."/>
            <person name="Liu J."/>
            <person name="Flicek P."/>
            <person name="Searle S."/>
            <person name="Wang J."/>
            <person name="Kuratani S."/>
            <person name="Yin Y."/>
            <person name="Aken B."/>
            <person name="Zhang G."/>
            <person name="Irie N."/>
        </authorList>
    </citation>
    <scope>NUCLEOTIDE SEQUENCE [LARGE SCALE GENOMIC DNA]</scope>
    <source>
        <strain evidence="13">Daiwa-1</strain>
    </source>
</reference>
<dbReference type="EMBL" id="AGCU01089545">
    <property type="status" value="NOT_ANNOTATED_CDS"/>
    <property type="molecule type" value="Genomic_DNA"/>
</dbReference>
<dbReference type="InterPro" id="IPR036179">
    <property type="entry name" value="Ig-like_dom_sf"/>
</dbReference>
<dbReference type="InterPro" id="IPR006574">
    <property type="entry name" value="PRY"/>
</dbReference>
<dbReference type="EMBL" id="AGCU01089543">
    <property type="status" value="NOT_ANNOTATED_CDS"/>
    <property type="molecule type" value="Genomic_DNA"/>
</dbReference>
<dbReference type="SMART" id="SM00589">
    <property type="entry name" value="PRY"/>
    <property type="match status" value="1"/>
</dbReference>
<dbReference type="InterPro" id="IPR003877">
    <property type="entry name" value="SPRY_dom"/>
</dbReference>
<keyword evidence="7" id="KW-1015">Disulfide bond</keyword>
<evidence type="ECO:0000256" key="6">
    <source>
        <dbReference type="ARBA" id="ARBA00023136"/>
    </source>
</evidence>
<evidence type="ECO:0000256" key="4">
    <source>
        <dbReference type="ARBA" id="ARBA00022729"/>
    </source>
</evidence>
<evidence type="ECO:0000256" key="5">
    <source>
        <dbReference type="ARBA" id="ARBA00022989"/>
    </source>
</evidence>
<dbReference type="InterPro" id="IPR013783">
    <property type="entry name" value="Ig-like_fold"/>
</dbReference>
<comment type="similarity">
    <text evidence="2">Belongs to the immunoglobulin superfamily. BTN/MOG family.</text>
</comment>
<dbReference type="OMA" id="FFRSAKP"/>
<dbReference type="FunFam" id="2.60.40.10:FF:000183">
    <property type="entry name" value="Myelin-oligodendrocyte glycoprotein"/>
    <property type="match status" value="1"/>
</dbReference>
<dbReference type="SUPFAM" id="SSF49899">
    <property type="entry name" value="Concanavalin A-like lectins/glucanases"/>
    <property type="match status" value="1"/>
</dbReference>
<dbReference type="GO" id="GO:0009897">
    <property type="term" value="C:external side of plasma membrane"/>
    <property type="evidence" value="ECO:0007669"/>
    <property type="project" value="TreeGrafter"/>
</dbReference>
<dbReference type="Proteomes" id="UP000007267">
    <property type="component" value="Unassembled WGS sequence"/>
</dbReference>
<dbReference type="FunFam" id="2.60.40.10:FF:000088">
    <property type="entry name" value="Butyrophilin subfamily 1 member A1"/>
    <property type="match status" value="1"/>
</dbReference>
<dbReference type="InterPro" id="IPR043136">
    <property type="entry name" value="B30.2/SPRY_sf"/>
</dbReference>
<dbReference type="Pfam" id="PF13765">
    <property type="entry name" value="PRY"/>
    <property type="match status" value="1"/>
</dbReference>
<feature type="domain" description="Ig-like" evidence="11">
    <location>
        <begin position="123"/>
        <end position="209"/>
    </location>
</feature>
<comment type="subcellular location">
    <subcellularLocation>
        <location evidence="1">Membrane</location>
        <topology evidence="1">Single-pass type I membrane protein</topology>
    </subcellularLocation>
</comment>
<evidence type="ECO:0008006" key="14">
    <source>
        <dbReference type="Google" id="ProtNLM"/>
    </source>
</evidence>
<dbReference type="PANTHER" id="PTHR24100">
    <property type="entry name" value="BUTYROPHILIN"/>
    <property type="match status" value="1"/>
</dbReference>
<keyword evidence="8" id="KW-0393">Immunoglobulin domain</keyword>
<dbReference type="Pfam" id="PF22705">
    <property type="entry name" value="C2-set_3"/>
    <property type="match status" value="1"/>
</dbReference>
<dbReference type="InterPro" id="IPR035033">
    <property type="entry name" value="PRY/SPRY_TRIM39"/>
</dbReference>
<organism evidence="12 13">
    <name type="scientific">Pelodiscus sinensis</name>
    <name type="common">Chinese softshell turtle</name>
    <name type="synonym">Trionyx sinensis</name>
    <dbReference type="NCBI Taxonomy" id="13735"/>
    <lineage>
        <taxon>Eukaryota</taxon>
        <taxon>Metazoa</taxon>
        <taxon>Chordata</taxon>
        <taxon>Craniata</taxon>
        <taxon>Vertebrata</taxon>
        <taxon>Euteleostomi</taxon>
        <taxon>Archelosauria</taxon>
        <taxon>Testudinata</taxon>
        <taxon>Testudines</taxon>
        <taxon>Cryptodira</taxon>
        <taxon>Trionychia</taxon>
        <taxon>Trionychidae</taxon>
        <taxon>Pelodiscus</taxon>
    </lineage>
</organism>
<feature type="domain" description="Ig-like" evidence="11">
    <location>
        <begin position="2"/>
        <end position="99"/>
    </location>
</feature>
<dbReference type="EMBL" id="AGCU01089542">
    <property type="status" value="NOT_ANNOTATED_CDS"/>
    <property type="molecule type" value="Genomic_DNA"/>
</dbReference>
<evidence type="ECO:0000256" key="7">
    <source>
        <dbReference type="ARBA" id="ARBA00023157"/>
    </source>
</evidence>
<feature type="transmembrane region" description="Helical" evidence="9">
    <location>
        <begin position="221"/>
        <end position="241"/>
    </location>
</feature>
<dbReference type="GO" id="GO:0001817">
    <property type="term" value="P:regulation of cytokine production"/>
    <property type="evidence" value="ECO:0007669"/>
    <property type="project" value="TreeGrafter"/>
</dbReference>
<dbReference type="InterPro" id="IPR050504">
    <property type="entry name" value="IgSF_BTN/MOG"/>
</dbReference>
<proteinExistence type="inferred from homology"/>
<dbReference type="SMART" id="SM00406">
    <property type="entry name" value="IGv"/>
    <property type="match status" value="1"/>
</dbReference>
<dbReference type="FunFam" id="2.60.120.920:FF:000004">
    <property type="entry name" value="Butyrophilin subfamily 1 member A1"/>
    <property type="match status" value="1"/>
</dbReference>
<dbReference type="InterPro" id="IPR003599">
    <property type="entry name" value="Ig_sub"/>
</dbReference>
<dbReference type="Pfam" id="PF07686">
    <property type="entry name" value="V-set"/>
    <property type="match status" value="1"/>
</dbReference>
<dbReference type="InterPro" id="IPR013320">
    <property type="entry name" value="ConA-like_dom_sf"/>
</dbReference>
<evidence type="ECO:0000256" key="1">
    <source>
        <dbReference type="ARBA" id="ARBA00004479"/>
    </source>
</evidence>
<dbReference type="Ensembl" id="ENSPSIT00000015103.1">
    <property type="protein sequence ID" value="ENSPSIP00000015032.1"/>
    <property type="gene ID" value="ENSPSIG00000013426.1"/>
</dbReference>
<evidence type="ECO:0000256" key="8">
    <source>
        <dbReference type="ARBA" id="ARBA00023319"/>
    </source>
</evidence>
<dbReference type="InterPro" id="IPR001870">
    <property type="entry name" value="B30.2/SPRY"/>
</dbReference>
<dbReference type="InterPro" id="IPR013106">
    <property type="entry name" value="Ig_V-set"/>
</dbReference>
<reference evidence="13" key="1">
    <citation type="submission" date="2011-10" db="EMBL/GenBank/DDBJ databases">
        <authorList>
            <consortium name="Soft-shell Turtle Genome Consortium"/>
        </authorList>
    </citation>
    <scope>NUCLEOTIDE SEQUENCE [LARGE SCALE GENOMIC DNA]</scope>
    <source>
        <strain evidence="13">Daiwa-1</strain>
    </source>
</reference>
<dbReference type="PRINTS" id="PR01407">
    <property type="entry name" value="BUTYPHLNCDUF"/>
</dbReference>
<keyword evidence="5 9" id="KW-1133">Transmembrane helix</keyword>
<dbReference type="Gene3D" id="2.60.40.10">
    <property type="entry name" value="Immunoglobulins"/>
    <property type="match status" value="2"/>
</dbReference>
<dbReference type="GO" id="GO:0005102">
    <property type="term" value="F:signaling receptor binding"/>
    <property type="evidence" value="ECO:0007669"/>
    <property type="project" value="TreeGrafter"/>
</dbReference>
<dbReference type="SUPFAM" id="SSF48726">
    <property type="entry name" value="Immunoglobulin"/>
    <property type="match status" value="2"/>
</dbReference>
<reference evidence="12" key="3">
    <citation type="submission" date="2025-08" db="UniProtKB">
        <authorList>
            <consortium name="Ensembl"/>
        </authorList>
    </citation>
    <scope>IDENTIFICATION</scope>
</reference>
<dbReference type="GO" id="GO:0050852">
    <property type="term" value="P:T cell receptor signaling pathway"/>
    <property type="evidence" value="ECO:0007669"/>
    <property type="project" value="TreeGrafter"/>
</dbReference>
<sequence length="450" mass="51148">TAQFTVTGPDHPITAAVGGDAILACHLSPRTSAQAMEVRWYRSQFSPVVHLYRDGQDQYEKQMQEYQGRTELLRDDIANGSVSLRICDIRPSDEGYYTCFFESLTFFQEASILLQVAALGSGPDISVEGHQDGGLWLVCRSSGWYPRPEAQWRDQQGKLLPSAFEKISPEAGGLFQTKIAMVLKEESNQKVSCHVRNPRDNRERESAISIAAHFFQWGSPWVVTLGVILALFIVLASYGFWRQHRAKDRQTNSKIYSKYKLQTELRWRCAQLYAVDVTLDPDTAHPRLVLSEDRKHVSYGDMRQDLPDIPERFDPVPIVLGVDRFTDGRYYWEVEVGDKTRWTLGVCKESVSRKEWLTPSPENGHWTVWLRHGEYEACTCPLKHLTVSTRPSRVGVFLDYEAGKVSFYNVTDRSHLFTFTGTFSETLRPCFYPGVTAEGTNAAPLTICPV</sequence>
<dbReference type="Gene3D" id="2.60.120.920">
    <property type="match status" value="1"/>
</dbReference>
<dbReference type="InterPro" id="IPR053896">
    <property type="entry name" value="BTN3A2-like_Ig-C"/>
</dbReference>
<evidence type="ECO:0000256" key="3">
    <source>
        <dbReference type="ARBA" id="ARBA00022692"/>
    </source>
</evidence>
<evidence type="ECO:0000313" key="12">
    <source>
        <dbReference type="Ensembl" id="ENSPSIP00000015032.1"/>
    </source>
</evidence>
<dbReference type="SMART" id="SM00449">
    <property type="entry name" value="SPRY"/>
    <property type="match status" value="1"/>
</dbReference>
<dbReference type="AlphaFoldDB" id="K7G421"/>
<feature type="domain" description="B30.2/SPRY" evidence="10">
    <location>
        <begin position="257"/>
        <end position="450"/>
    </location>
</feature>
<dbReference type="CDD" id="cd13745">
    <property type="entry name" value="SPRY_PRY_TRIM39"/>
    <property type="match status" value="1"/>
</dbReference>
<keyword evidence="4" id="KW-0732">Signal</keyword>
<keyword evidence="3 9" id="KW-0812">Transmembrane</keyword>
<name>K7G421_PELSI</name>
<keyword evidence="6 9" id="KW-0472">Membrane</keyword>